<evidence type="ECO:0000256" key="5">
    <source>
        <dbReference type="RuleBase" id="RU003956"/>
    </source>
</evidence>
<dbReference type="InterPro" id="IPR001765">
    <property type="entry name" value="Carbonic_anhydrase"/>
</dbReference>
<keyword evidence="7" id="KW-1185">Reference proteome</keyword>
<protein>
    <recommendedName>
        <fullName evidence="5">Carbonic anhydrase</fullName>
        <ecNumber evidence="5">4.2.1.1</ecNumber>
    </recommendedName>
    <alternativeName>
        <fullName evidence="5">Carbonate dehydratase</fullName>
    </alternativeName>
</protein>
<keyword evidence="3" id="KW-0479">Metal-binding</keyword>
<sequence>MSAHLEFVEKNVAYAESFDKGHLPVPPAKKLLIVTCMDARIDCYKSLGLELGEAHIVRNAGGSARDAFRSILISQRLLGTREIAVFHHTNCGMQSFTAPQLRSLVKSDAQSRPDNEKEEIEKTVDGMTFYEFSDLERSVREDVKYLKENLLVLEEAKITGWIYDTANGKVRSYAFWLSRLHLKMFSTWQVKQVV</sequence>
<name>A0ABQ8VAX3_9AGAR</name>
<evidence type="ECO:0000256" key="3">
    <source>
        <dbReference type="ARBA" id="ARBA00022723"/>
    </source>
</evidence>
<comment type="catalytic activity">
    <reaction evidence="5">
        <text>hydrogencarbonate + H(+) = CO2 + H2O</text>
        <dbReference type="Rhea" id="RHEA:10748"/>
        <dbReference type="ChEBI" id="CHEBI:15377"/>
        <dbReference type="ChEBI" id="CHEBI:15378"/>
        <dbReference type="ChEBI" id="CHEBI:16526"/>
        <dbReference type="ChEBI" id="CHEBI:17544"/>
        <dbReference type="EC" id="4.2.1.1"/>
    </reaction>
</comment>
<organism evidence="6 7">
    <name type="scientific">Lentinula lateritia</name>
    <dbReference type="NCBI Taxonomy" id="40482"/>
    <lineage>
        <taxon>Eukaryota</taxon>
        <taxon>Fungi</taxon>
        <taxon>Dikarya</taxon>
        <taxon>Basidiomycota</taxon>
        <taxon>Agaricomycotina</taxon>
        <taxon>Agaricomycetes</taxon>
        <taxon>Agaricomycetidae</taxon>
        <taxon>Agaricales</taxon>
        <taxon>Marasmiineae</taxon>
        <taxon>Omphalotaceae</taxon>
        <taxon>Lentinula</taxon>
    </lineage>
</organism>
<dbReference type="EC" id="4.2.1.1" evidence="5"/>
<dbReference type="SMART" id="SM00947">
    <property type="entry name" value="Pro_CA"/>
    <property type="match status" value="1"/>
</dbReference>
<dbReference type="InterPro" id="IPR036874">
    <property type="entry name" value="Carbonic_anhydrase_sf"/>
</dbReference>
<evidence type="ECO:0000256" key="1">
    <source>
        <dbReference type="ARBA" id="ARBA00001947"/>
    </source>
</evidence>
<comment type="cofactor">
    <cofactor evidence="1">
        <name>Zn(2+)</name>
        <dbReference type="ChEBI" id="CHEBI:29105"/>
    </cofactor>
</comment>
<dbReference type="PANTHER" id="PTHR43175">
    <property type="entry name" value="CARBONIC ANHYDRASE"/>
    <property type="match status" value="1"/>
</dbReference>
<dbReference type="EMBL" id="JANVFT010000056">
    <property type="protein sequence ID" value="KAJ4483170.1"/>
    <property type="molecule type" value="Genomic_DNA"/>
</dbReference>
<evidence type="ECO:0000256" key="2">
    <source>
        <dbReference type="ARBA" id="ARBA00006217"/>
    </source>
</evidence>
<keyword evidence="4 5" id="KW-0862">Zinc</keyword>
<dbReference type="SUPFAM" id="SSF53056">
    <property type="entry name" value="beta-carbonic anhydrase, cab"/>
    <property type="match status" value="1"/>
</dbReference>
<dbReference type="Gene3D" id="3.40.1050.10">
    <property type="entry name" value="Carbonic anhydrase"/>
    <property type="match status" value="1"/>
</dbReference>
<dbReference type="Proteomes" id="UP001150217">
    <property type="component" value="Unassembled WGS sequence"/>
</dbReference>
<evidence type="ECO:0000313" key="6">
    <source>
        <dbReference type="EMBL" id="KAJ4483170.1"/>
    </source>
</evidence>
<reference evidence="6" key="1">
    <citation type="submission" date="2022-08" db="EMBL/GenBank/DDBJ databases">
        <title>A Global Phylogenomic Analysis of the Shiitake Genus Lentinula.</title>
        <authorList>
            <consortium name="DOE Joint Genome Institute"/>
            <person name="Sierra-Patev S."/>
            <person name="Min B."/>
            <person name="Naranjo-Ortiz M."/>
            <person name="Looney B."/>
            <person name="Konkel Z."/>
            <person name="Slot J.C."/>
            <person name="Sakamoto Y."/>
            <person name="Steenwyk J.L."/>
            <person name="Rokas A."/>
            <person name="Carro J."/>
            <person name="Camarero S."/>
            <person name="Ferreira P."/>
            <person name="Molpeceres G."/>
            <person name="Ruiz-Duenas F.J."/>
            <person name="Serrano A."/>
            <person name="Henrissat B."/>
            <person name="Drula E."/>
            <person name="Hughes K.W."/>
            <person name="Mata J.L."/>
            <person name="Ishikawa N.K."/>
            <person name="Vargas-Isla R."/>
            <person name="Ushijima S."/>
            <person name="Smith C.A."/>
            <person name="Ahrendt S."/>
            <person name="Andreopoulos W."/>
            <person name="He G."/>
            <person name="Labutti K."/>
            <person name="Lipzen A."/>
            <person name="Ng V."/>
            <person name="Riley R."/>
            <person name="Sandor L."/>
            <person name="Barry K."/>
            <person name="Martinez A.T."/>
            <person name="Xiao Y."/>
            <person name="Gibbons J.G."/>
            <person name="Terashima K."/>
            <person name="Grigoriev I.V."/>
            <person name="Hibbett D.S."/>
        </authorList>
    </citation>
    <scope>NUCLEOTIDE SEQUENCE</scope>
    <source>
        <strain evidence="6">RHP3577 ss4</strain>
    </source>
</reference>
<dbReference type="CDD" id="cd03379">
    <property type="entry name" value="beta_CA_cladeD"/>
    <property type="match status" value="1"/>
</dbReference>
<proteinExistence type="inferred from homology"/>
<accession>A0ABQ8VAX3</accession>
<comment type="function">
    <text evidence="5">Reversible hydration of carbon dioxide.</text>
</comment>
<keyword evidence="5" id="KW-0456">Lyase</keyword>
<evidence type="ECO:0000256" key="4">
    <source>
        <dbReference type="ARBA" id="ARBA00022833"/>
    </source>
</evidence>
<evidence type="ECO:0000313" key="7">
    <source>
        <dbReference type="Proteomes" id="UP001150217"/>
    </source>
</evidence>
<comment type="similarity">
    <text evidence="2 5">Belongs to the beta-class carbonic anhydrase family.</text>
</comment>
<comment type="caution">
    <text evidence="6">The sequence shown here is derived from an EMBL/GenBank/DDBJ whole genome shotgun (WGS) entry which is preliminary data.</text>
</comment>
<dbReference type="PANTHER" id="PTHR43175:SF3">
    <property type="entry name" value="CARBON DISULFIDE HYDROLASE"/>
    <property type="match status" value="1"/>
</dbReference>
<dbReference type="Pfam" id="PF00484">
    <property type="entry name" value="Pro_CA"/>
    <property type="match status" value="1"/>
</dbReference>
<gene>
    <name evidence="6" type="ORF">C8R41DRAFT_770263</name>
</gene>